<dbReference type="AlphaFoldDB" id="A0A482XFE1"/>
<dbReference type="Gene3D" id="3.30.460.10">
    <property type="entry name" value="Beta Polymerase, domain 2"/>
    <property type="match status" value="1"/>
</dbReference>
<dbReference type="SMR" id="A0A482XFE1"/>
<sequence>MFVLLMKSSVWCCQIVYPRYSLFMVGSTMSGFGSNTSDVDMCLMVRQTELDQRGEALYHLTHIMEHFISYGQ</sequence>
<dbReference type="InterPro" id="IPR054708">
    <property type="entry name" value="MTPAP-like_central"/>
</dbReference>
<dbReference type="Proteomes" id="UP000291343">
    <property type="component" value="Unassembled WGS sequence"/>
</dbReference>
<dbReference type="EMBL" id="QKKF02010523">
    <property type="protein sequence ID" value="RZF44432.1"/>
    <property type="molecule type" value="Genomic_DNA"/>
</dbReference>
<name>A0A482XFE1_LAOST</name>
<organism evidence="2 3">
    <name type="scientific">Laodelphax striatellus</name>
    <name type="common">Small brown planthopper</name>
    <name type="synonym">Delphax striatella</name>
    <dbReference type="NCBI Taxonomy" id="195883"/>
    <lineage>
        <taxon>Eukaryota</taxon>
        <taxon>Metazoa</taxon>
        <taxon>Ecdysozoa</taxon>
        <taxon>Arthropoda</taxon>
        <taxon>Hexapoda</taxon>
        <taxon>Insecta</taxon>
        <taxon>Pterygota</taxon>
        <taxon>Neoptera</taxon>
        <taxon>Paraneoptera</taxon>
        <taxon>Hemiptera</taxon>
        <taxon>Auchenorrhyncha</taxon>
        <taxon>Fulgoroidea</taxon>
        <taxon>Delphacidae</taxon>
        <taxon>Criomorphinae</taxon>
        <taxon>Laodelphax</taxon>
    </lineage>
</organism>
<reference evidence="2 3" key="1">
    <citation type="journal article" date="2017" name="Gigascience">
        <title>Genome sequence of the small brown planthopper, Laodelphax striatellus.</title>
        <authorList>
            <person name="Zhu J."/>
            <person name="Jiang F."/>
            <person name="Wang X."/>
            <person name="Yang P."/>
            <person name="Bao Y."/>
            <person name="Zhao W."/>
            <person name="Wang W."/>
            <person name="Lu H."/>
            <person name="Wang Q."/>
            <person name="Cui N."/>
            <person name="Li J."/>
            <person name="Chen X."/>
            <person name="Luo L."/>
            <person name="Yu J."/>
            <person name="Kang L."/>
            <person name="Cui F."/>
        </authorList>
    </citation>
    <scope>NUCLEOTIDE SEQUENCE [LARGE SCALE GENOMIC DNA]</scope>
    <source>
        <strain evidence="2">Lst14</strain>
    </source>
</reference>
<gene>
    <name evidence="2" type="ORF">LSTR_LSTR017221</name>
</gene>
<evidence type="ECO:0000313" key="2">
    <source>
        <dbReference type="EMBL" id="RZF44432.1"/>
    </source>
</evidence>
<accession>A0A482XFE1</accession>
<dbReference type="InParanoid" id="A0A482XFE1"/>
<keyword evidence="3" id="KW-1185">Reference proteome</keyword>
<evidence type="ECO:0000313" key="3">
    <source>
        <dbReference type="Proteomes" id="UP000291343"/>
    </source>
</evidence>
<dbReference type="OrthoDB" id="2274644at2759"/>
<evidence type="ECO:0000259" key="1">
    <source>
        <dbReference type="Pfam" id="PF22600"/>
    </source>
</evidence>
<comment type="caution">
    <text evidence="2">The sequence shown here is derived from an EMBL/GenBank/DDBJ whole genome shotgun (WGS) entry which is preliminary data.</text>
</comment>
<dbReference type="Pfam" id="PF22600">
    <property type="entry name" value="MTPAP-like_central"/>
    <property type="match status" value="1"/>
</dbReference>
<feature type="domain" description="Poly(A) RNA polymerase mitochondrial-like central palm" evidence="1">
    <location>
        <begin position="13"/>
        <end position="67"/>
    </location>
</feature>
<dbReference type="InterPro" id="IPR043519">
    <property type="entry name" value="NT_sf"/>
</dbReference>
<dbReference type="STRING" id="195883.A0A482XFE1"/>
<proteinExistence type="predicted"/>
<protein>
    <recommendedName>
        <fullName evidence="1">Poly(A) RNA polymerase mitochondrial-like central palm domain-containing protein</fullName>
    </recommendedName>
</protein>
<dbReference type="SUPFAM" id="SSF81301">
    <property type="entry name" value="Nucleotidyltransferase"/>
    <property type="match status" value="1"/>
</dbReference>